<organism evidence="1 2">
    <name type="scientific">Devosia ureilytica</name>
    <dbReference type="NCBI Taxonomy" id="2952754"/>
    <lineage>
        <taxon>Bacteria</taxon>
        <taxon>Pseudomonadati</taxon>
        <taxon>Pseudomonadota</taxon>
        <taxon>Alphaproteobacteria</taxon>
        <taxon>Hyphomicrobiales</taxon>
        <taxon>Devosiaceae</taxon>
        <taxon>Devosia</taxon>
    </lineage>
</organism>
<proteinExistence type="predicted"/>
<reference evidence="1" key="1">
    <citation type="submission" date="2022-06" db="EMBL/GenBank/DDBJ databases">
        <title>Devosia sp. XJ19-45 genome assembly.</title>
        <authorList>
            <person name="Li B."/>
            <person name="Cai M."/>
            <person name="Nie G."/>
            <person name="Li W."/>
        </authorList>
    </citation>
    <scope>NUCLEOTIDE SEQUENCE</scope>
    <source>
        <strain evidence="1">XJ19-45</strain>
    </source>
</reference>
<protein>
    <submittedName>
        <fullName evidence="1">SRPBCC domain-containing protein</fullName>
    </submittedName>
</protein>
<evidence type="ECO:0000313" key="2">
    <source>
        <dbReference type="Proteomes" id="UP001060275"/>
    </source>
</evidence>
<dbReference type="RefSeq" id="WP_254673686.1">
    <property type="nucleotide sequence ID" value="NZ_JAMWDU010000002.1"/>
</dbReference>
<name>A0A9Q4AN42_9HYPH</name>
<accession>A0A9Q4AN42</accession>
<dbReference type="InterPro" id="IPR023393">
    <property type="entry name" value="START-like_dom_sf"/>
</dbReference>
<comment type="caution">
    <text evidence="1">The sequence shown here is derived from an EMBL/GenBank/DDBJ whole genome shotgun (WGS) entry which is preliminary data.</text>
</comment>
<dbReference type="Proteomes" id="UP001060275">
    <property type="component" value="Unassembled WGS sequence"/>
</dbReference>
<gene>
    <name evidence="1" type="ORF">NF348_05905</name>
</gene>
<dbReference type="CDD" id="cd07814">
    <property type="entry name" value="SRPBCC_CalC_Aha1-like"/>
    <property type="match status" value="1"/>
</dbReference>
<dbReference type="SUPFAM" id="SSF55961">
    <property type="entry name" value="Bet v1-like"/>
    <property type="match status" value="1"/>
</dbReference>
<dbReference type="Gene3D" id="3.30.530.20">
    <property type="match status" value="1"/>
</dbReference>
<sequence length="153" mass="17287">MNDQASFTTRFHVTKSPQAAFEAICNPRGWWSGEISGSSHRLGDIFTYRYKNLHFSRQQVSELVPDRRVAWQVLDADLAFVTDRSEWTGTTIAFDIASRGGQTEVTFTHLGLQPQVECFEVCTDAWSGLIQGSLRELIETGKTKMRELDAQTP</sequence>
<evidence type="ECO:0000313" key="1">
    <source>
        <dbReference type="EMBL" id="MCP8886631.1"/>
    </source>
</evidence>
<keyword evidence="2" id="KW-1185">Reference proteome</keyword>
<dbReference type="EMBL" id="JAMWDU010000002">
    <property type="protein sequence ID" value="MCP8886631.1"/>
    <property type="molecule type" value="Genomic_DNA"/>
</dbReference>
<dbReference type="AlphaFoldDB" id="A0A9Q4AN42"/>